<dbReference type="Proteomes" id="UP000053599">
    <property type="component" value="Unassembled WGS sequence"/>
</dbReference>
<dbReference type="OrthoDB" id="5422320at2759"/>
<accession>A0A0D1YQ19</accession>
<feature type="region of interest" description="Disordered" evidence="1">
    <location>
        <begin position="84"/>
        <end position="120"/>
    </location>
</feature>
<dbReference type="Pfam" id="PF12720">
    <property type="entry name" value="DUF3807"/>
    <property type="match status" value="1"/>
</dbReference>
<name>A0A0D1YQ19_9EURO</name>
<protein>
    <submittedName>
        <fullName evidence="2">Uncharacterized protein</fullName>
    </submittedName>
</protein>
<evidence type="ECO:0000256" key="1">
    <source>
        <dbReference type="SAM" id="MobiDB-lite"/>
    </source>
</evidence>
<dbReference type="AlphaFoldDB" id="A0A0D1YQ19"/>
<dbReference type="HOGENOM" id="CLU_1695261_0_0_1"/>
<feature type="compositionally biased region" description="Basic and acidic residues" evidence="1">
    <location>
        <begin position="84"/>
        <end position="115"/>
    </location>
</feature>
<dbReference type="InterPro" id="IPR024526">
    <property type="entry name" value="DUF3807"/>
</dbReference>
<gene>
    <name evidence="2" type="ORF">PV11_00628</name>
</gene>
<dbReference type="PANTHER" id="PTHR40642:SF1">
    <property type="entry name" value="YALI0F31295P"/>
    <property type="match status" value="1"/>
</dbReference>
<dbReference type="PANTHER" id="PTHR40642">
    <property type="entry name" value="YALI0F31295P"/>
    <property type="match status" value="1"/>
</dbReference>
<evidence type="ECO:0000313" key="2">
    <source>
        <dbReference type="EMBL" id="KIV84877.1"/>
    </source>
</evidence>
<dbReference type="EMBL" id="KN846951">
    <property type="protein sequence ID" value="KIV84877.1"/>
    <property type="molecule type" value="Genomic_DNA"/>
</dbReference>
<reference evidence="2 3" key="1">
    <citation type="submission" date="2015-01" db="EMBL/GenBank/DDBJ databases">
        <title>The Genome Sequence of Exophiala sideris CBS121828.</title>
        <authorList>
            <consortium name="The Broad Institute Genomics Platform"/>
            <person name="Cuomo C."/>
            <person name="de Hoog S."/>
            <person name="Gorbushina A."/>
            <person name="Stielow B."/>
            <person name="Teixiera M."/>
            <person name="Abouelleil A."/>
            <person name="Chapman S.B."/>
            <person name="Priest M."/>
            <person name="Young S.K."/>
            <person name="Wortman J."/>
            <person name="Nusbaum C."/>
            <person name="Birren B."/>
        </authorList>
    </citation>
    <scope>NUCLEOTIDE SEQUENCE [LARGE SCALE GENOMIC DNA]</scope>
    <source>
        <strain evidence="2 3">CBS 121828</strain>
    </source>
</reference>
<dbReference type="STRING" id="1016849.A0A0D1YQ19"/>
<sequence length="150" mass="17383">MLQSTDIHRLKDFHATHFPGQVTPEITNVSGRAKDEPDLQHLPVPEVVDDLGFYQDGVKRTLTEEQVKMFRHSEIQRLLKERRVAREKEEKQRKRQALELERNTAKQHFDNHPKNSDNSVDTLMYDEQPDVVTEGGPATKTFLWPKLGGL</sequence>
<proteinExistence type="predicted"/>
<evidence type="ECO:0000313" key="3">
    <source>
        <dbReference type="Proteomes" id="UP000053599"/>
    </source>
</evidence>
<organism evidence="2 3">
    <name type="scientific">Exophiala sideris</name>
    <dbReference type="NCBI Taxonomy" id="1016849"/>
    <lineage>
        <taxon>Eukaryota</taxon>
        <taxon>Fungi</taxon>
        <taxon>Dikarya</taxon>
        <taxon>Ascomycota</taxon>
        <taxon>Pezizomycotina</taxon>
        <taxon>Eurotiomycetes</taxon>
        <taxon>Chaetothyriomycetidae</taxon>
        <taxon>Chaetothyriales</taxon>
        <taxon>Herpotrichiellaceae</taxon>
        <taxon>Exophiala</taxon>
    </lineage>
</organism>